<dbReference type="RefSeq" id="WP_235607889.1">
    <property type="nucleotide sequence ID" value="NZ_LJKE01000015.1"/>
</dbReference>
<dbReference type="Proteomes" id="UP000076482">
    <property type="component" value="Unassembled WGS sequence"/>
</dbReference>
<evidence type="ECO:0008006" key="3">
    <source>
        <dbReference type="Google" id="ProtNLM"/>
    </source>
</evidence>
<dbReference type="InterPro" id="IPR009414">
    <property type="entry name" value="DUF1064"/>
</dbReference>
<proteinExistence type="predicted"/>
<comment type="caution">
    <text evidence="1">The sequence shown here is derived from an EMBL/GenBank/DDBJ whole genome shotgun (WGS) entry which is preliminary data.</text>
</comment>
<name>A0A164QSN8_BACCE</name>
<evidence type="ECO:0000313" key="2">
    <source>
        <dbReference type="Proteomes" id="UP000076482"/>
    </source>
</evidence>
<organism evidence="1 2">
    <name type="scientific">Bacillus cereus</name>
    <dbReference type="NCBI Taxonomy" id="1396"/>
    <lineage>
        <taxon>Bacteria</taxon>
        <taxon>Bacillati</taxon>
        <taxon>Bacillota</taxon>
        <taxon>Bacilli</taxon>
        <taxon>Bacillales</taxon>
        <taxon>Bacillaceae</taxon>
        <taxon>Bacillus</taxon>
        <taxon>Bacillus cereus group</taxon>
    </lineage>
</organism>
<accession>A0A164QSN8</accession>
<dbReference type="PATRIC" id="fig|1396.535.peg.4340"/>
<dbReference type="EMBL" id="LJKE01000015">
    <property type="protein sequence ID" value="KZD72127.1"/>
    <property type="molecule type" value="Genomic_DNA"/>
</dbReference>
<dbReference type="Pfam" id="PF06356">
    <property type="entry name" value="DUF1064"/>
    <property type="match status" value="1"/>
</dbReference>
<protein>
    <recommendedName>
        <fullName evidence="3">DUF1064 domain-containing protein</fullName>
    </recommendedName>
</protein>
<dbReference type="AlphaFoldDB" id="A0A164QSN8"/>
<reference evidence="1 2" key="1">
    <citation type="submission" date="2015-09" db="EMBL/GenBank/DDBJ databases">
        <title>Bacillus cereus food isolates.</title>
        <authorList>
            <person name="Boekhorst J."/>
        </authorList>
    </citation>
    <scope>NUCLEOTIDE SEQUENCE [LARGE SCALE GENOMIC DNA]</scope>
    <source>
        <strain evidence="1 2">B4088</strain>
    </source>
</reference>
<gene>
    <name evidence="1" type="ORF">B4088_0588</name>
</gene>
<sequence length="281" mass="33261">MRGETILEHASVRSFTFMDQKDYNFCEELHLNWYNQNINSFTIEGKYQGDISCLFAFTTTEDISTFFSSYSKCCSNDEKTYAKSIKNIFPLPFVAENTENAIKKALKLFSTHNYITHDAYYHDNVYFNIVLLQRNDGKTKRSKSKYKAKKRFIDYTTFDSHNESLYYLELKDLLTKGLILSFEMQPRFLLQESFSKNGITFPKLEYIADFIVLNIDNTIEIIDVKGVQTTEFKIKQKLFEYRYTELHIKLLKYNQTTGWKEIKSNKPSSSSKSYFIRKRKK</sequence>
<evidence type="ECO:0000313" key="1">
    <source>
        <dbReference type="EMBL" id="KZD72127.1"/>
    </source>
</evidence>